<reference evidence="1" key="2">
    <citation type="submission" date="2017-11" db="EMBL/GenBank/DDBJ databases">
        <title>Coralsnake Venomics: Analyses of Venom Gland Transcriptomes and Proteomes of Six Brazilian Taxa.</title>
        <authorList>
            <person name="Aird S.D."/>
            <person name="Jorge da Silva N."/>
            <person name="Qiu L."/>
            <person name="Villar-Briones A."/>
            <person name="Aparecida-Saddi V."/>
            <person name="Campos-Telles M.P."/>
            <person name="Grau M."/>
            <person name="Mikheyev A.S."/>
        </authorList>
    </citation>
    <scope>NUCLEOTIDE SEQUENCE</scope>
    <source>
        <tissue evidence="1">Venom_gland</tissue>
    </source>
</reference>
<accession>A0A2D4LFW3</accession>
<evidence type="ECO:0000313" key="1">
    <source>
        <dbReference type="EMBL" id="LAB19902.1"/>
    </source>
</evidence>
<sequence>MLMIVTLLPPLSDRLQGRIWVKYNPRDEGKGSAHCRTKLFVYLKKKSHGYKEMLLLIVFISFFVRSLCLCSNLDFPSSIVEKTNFAFCLCISDTIHICI</sequence>
<organism evidence="1">
    <name type="scientific">Micrurus spixii</name>
    <name type="common">Amazon coral snake</name>
    <dbReference type="NCBI Taxonomy" id="129469"/>
    <lineage>
        <taxon>Eukaryota</taxon>
        <taxon>Metazoa</taxon>
        <taxon>Chordata</taxon>
        <taxon>Craniata</taxon>
        <taxon>Vertebrata</taxon>
        <taxon>Euteleostomi</taxon>
        <taxon>Lepidosauria</taxon>
        <taxon>Squamata</taxon>
        <taxon>Bifurcata</taxon>
        <taxon>Unidentata</taxon>
        <taxon>Episquamata</taxon>
        <taxon>Toxicofera</taxon>
        <taxon>Serpentes</taxon>
        <taxon>Colubroidea</taxon>
        <taxon>Elapidae</taxon>
        <taxon>Elapinae</taxon>
        <taxon>Micrurus</taxon>
    </lineage>
</organism>
<proteinExistence type="predicted"/>
<dbReference type="EMBL" id="IACM01017479">
    <property type="protein sequence ID" value="LAB19902.1"/>
    <property type="molecule type" value="Transcribed_RNA"/>
</dbReference>
<protein>
    <submittedName>
        <fullName evidence="1">Uncharacterized protein</fullName>
    </submittedName>
</protein>
<name>A0A2D4LFW3_9SAUR</name>
<dbReference type="AlphaFoldDB" id="A0A2D4LFW3"/>
<reference evidence="1" key="1">
    <citation type="submission" date="2017-07" db="EMBL/GenBank/DDBJ databases">
        <authorList>
            <person name="Mikheyev A."/>
            <person name="Grau M."/>
        </authorList>
    </citation>
    <scope>NUCLEOTIDE SEQUENCE</scope>
    <source>
        <tissue evidence="1">Venom_gland</tissue>
    </source>
</reference>